<dbReference type="SUPFAM" id="SSF141523">
    <property type="entry name" value="L,D-transpeptidase catalytic domain-like"/>
    <property type="match status" value="1"/>
</dbReference>
<dbReference type="PANTHER" id="PTHR30582:SF33">
    <property type="entry name" value="EXPORTED PROTEIN"/>
    <property type="match status" value="1"/>
</dbReference>
<dbReference type="Pfam" id="PF03734">
    <property type="entry name" value="YkuD"/>
    <property type="match status" value="1"/>
</dbReference>
<accession>A0A9X3M7Q0</accession>
<dbReference type="GO" id="GO:0071555">
    <property type="term" value="P:cell wall organization"/>
    <property type="evidence" value="ECO:0007669"/>
    <property type="project" value="UniProtKB-UniRule"/>
</dbReference>
<dbReference type="GO" id="GO:0008360">
    <property type="term" value="P:regulation of cell shape"/>
    <property type="evidence" value="ECO:0007669"/>
    <property type="project" value="UniProtKB-UniRule"/>
</dbReference>
<dbReference type="PROSITE" id="PS52029">
    <property type="entry name" value="LD_TPASE"/>
    <property type="match status" value="1"/>
</dbReference>
<evidence type="ECO:0000256" key="2">
    <source>
        <dbReference type="ARBA" id="ARBA00022679"/>
    </source>
</evidence>
<evidence type="ECO:0000313" key="10">
    <source>
        <dbReference type="EMBL" id="MCZ9305714.1"/>
    </source>
</evidence>
<dbReference type="PROSITE" id="PS51318">
    <property type="entry name" value="TAT"/>
    <property type="match status" value="1"/>
</dbReference>
<name>A0A9X3M7Q0_9CORY</name>
<dbReference type="GO" id="GO:0005576">
    <property type="term" value="C:extracellular region"/>
    <property type="evidence" value="ECO:0007669"/>
    <property type="project" value="TreeGrafter"/>
</dbReference>
<feature type="signal peptide" evidence="8">
    <location>
        <begin position="1"/>
        <end position="35"/>
    </location>
</feature>
<dbReference type="PANTHER" id="PTHR30582">
    <property type="entry name" value="L,D-TRANSPEPTIDASE"/>
    <property type="match status" value="1"/>
</dbReference>
<evidence type="ECO:0000256" key="3">
    <source>
        <dbReference type="ARBA" id="ARBA00022960"/>
    </source>
</evidence>
<keyword evidence="11" id="KW-1185">Reference proteome</keyword>
<feature type="chain" id="PRO_5040971545" evidence="8">
    <location>
        <begin position="36"/>
        <end position="228"/>
    </location>
</feature>
<keyword evidence="5 6" id="KW-0961">Cell wall biogenesis/degradation</keyword>
<proteinExistence type="predicted"/>
<dbReference type="Proteomes" id="UP001146505">
    <property type="component" value="Unassembled WGS sequence"/>
</dbReference>
<comment type="pathway">
    <text evidence="1 6">Cell wall biogenesis; peptidoglycan biosynthesis.</text>
</comment>
<dbReference type="GeneID" id="301813751"/>
<feature type="active site" description="Nucleophile" evidence="6">
    <location>
        <position position="204"/>
    </location>
</feature>
<dbReference type="RefSeq" id="WP_035001803.1">
    <property type="nucleotide sequence ID" value="NZ_JAKMUV010000015.1"/>
</dbReference>
<keyword evidence="2" id="KW-0808">Transferase</keyword>
<evidence type="ECO:0000256" key="8">
    <source>
        <dbReference type="SAM" id="SignalP"/>
    </source>
</evidence>
<gene>
    <name evidence="10" type="ORF">L8U58_09295</name>
</gene>
<dbReference type="GO" id="GO:0016740">
    <property type="term" value="F:transferase activity"/>
    <property type="evidence" value="ECO:0007669"/>
    <property type="project" value="UniProtKB-KW"/>
</dbReference>
<evidence type="ECO:0000256" key="4">
    <source>
        <dbReference type="ARBA" id="ARBA00022984"/>
    </source>
</evidence>
<dbReference type="GO" id="GO:0018104">
    <property type="term" value="P:peptidoglycan-protein cross-linking"/>
    <property type="evidence" value="ECO:0007669"/>
    <property type="project" value="TreeGrafter"/>
</dbReference>
<evidence type="ECO:0000259" key="9">
    <source>
        <dbReference type="PROSITE" id="PS52029"/>
    </source>
</evidence>
<keyword evidence="4 6" id="KW-0573">Peptidoglycan synthesis</keyword>
<dbReference type="InterPro" id="IPR050979">
    <property type="entry name" value="LD-transpeptidase"/>
</dbReference>
<organism evidence="10 11">
    <name type="scientific">Corynebacterium macclintockiae</name>
    <dbReference type="NCBI Taxonomy" id="2913501"/>
    <lineage>
        <taxon>Bacteria</taxon>
        <taxon>Bacillati</taxon>
        <taxon>Actinomycetota</taxon>
        <taxon>Actinomycetes</taxon>
        <taxon>Mycobacteriales</taxon>
        <taxon>Corynebacteriaceae</taxon>
        <taxon>Corynebacterium</taxon>
    </lineage>
</organism>
<evidence type="ECO:0000256" key="7">
    <source>
        <dbReference type="SAM" id="MobiDB-lite"/>
    </source>
</evidence>
<feature type="region of interest" description="Disordered" evidence="7">
    <location>
        <begin position="90"/>
        <end position="120"/>
    </location>
</feature>
<evidence type="ECO:0000256" key="1">
    <source>
        <dbReference type="ARBA" id="ARBA00004752"/>
    </source>
</evidence>
<protein>
    <submittedName>
        <fullName evidence="10">L,D-transpeptidase</fullName>
    </submittedName>
</protein>
<feature type="active site" description="Proton donor/acceptor" evidence="6">
    <location>
        <position position="193"/>
    </location>
</feature>
<feature type="domain" description="L,D-TPase catalytic" evidence="9">
    <location>
        <begin position="120"/>
        <end position="228"/>
    </location>
</feature>
<dbReference type="InterPro" id="IPR005490">
    <property type="entry name" value="LD_TPept_cat_dom"/>
</dbReference>
<keyword evidence="8" id="KW-0732">Signal</keyword>
<dbReference type="GO" id="GO:0071972">
    <property type="term" value="F:peptidoglycan L,D-transpeptidase activity"/>
    <property type="evidence" value="ECO:0007669"/>
    <property type="project" value="TreeGrafter"/>
</dbReference>
<dbReference type="EMBL" id="JAKMUV010000015">
    <property type="protein sequence ID" value="MCZ9305714.1"/>
    <property type="molecule type" value="Genomic_DNA"/>
</dbReference>
<dbReference type="Gene3D" id="2.40.440.10">
    <property type="entry name" value="L,D-transpeptidase catalytic domain-like"/>
    <property type="match status" value="1"/>
</dbReference>
<dbReference type="InterPro" id="IPR038063">
    <property type="entry name" value="Transpep_catalytic_dom"/>
</dbReference>
<evidence type="ECO:0000313" key="11">
    <source>
        <dbReference type="Proteomes" id="UP001146505"/>
    </source>
</evidence>
<dbReference type="CDD" id="cd16913">
    <property type="entry name" value="YkuD_like"/>
    <property type="match status" value="1"/>
</dbReference>
<dbReference type="AlphaFoldDB" id="A0A9X3M7Q0"/>
<evidence type="ECO:0000256" key="5">
    <source>
        <dbReference type="ARBA" id="ARBA00023316"/>
    </source>
</evidence>
<sequence length="228" mass="24427">MTNSNSHSRSLRRRFVALGAATMMAASLGTGAASAAPLGSSQQDINRVVLGAHDNIHNGTRGLPEPIRGSINRAADDATNFLAPGALAARERANKPAPRPAPPKKRPAPAPRNNPCPANARGCVSLRDQTAWLQRGGKTSYGPVKVSTGKRGYETPKGWHVITRKVKNEVSRTYGNAPMPYSVYFTNNGHAFHQGDPNVMSHGCIHLASPHAANFFNALNVGDRIYIY</sequence>
<comment type="caution">
    <text evidence="10">The sequence shown here is derived from an EMBL/GenBank/DDBJ whole genome shotgun (WGS) entry which is preliminary data.</text>
</comment>
<evidence type="ECO:0000256" key="6">
    <source>
        <dbReference type="PROSITE-ProRule" id="PRU01373"/>
    </source>
</evidence>
<keyword evidence="3 6" id="KW-0133">Cell shape</keyword>
<dbReference type="InterPro" id="IPR006311">
    <property type="entry name" value="TAT_signal"/>
</dbReference>
<reference evidence="10" key="1">
    <citation type="submission" date="2022-02" db="EMBL/GenBank/DDBJ databases">
        <title>Corynebacterium sp. from urogenital microbiome.</title>
        <authorList>
            <person name="Cappelli E.A."/>
            <person name="Ribeiro T.G."/>
            <person name="Peixe L."/>
        </authorList>
    </citation>
    <scope>NUCLEOTIDE SEQUENCE</scope>
    <source>
        <strain evidence="10">C9Ua_112</strain>
    </source>
</reference>